<dbReference type="PROSITE" id="PS51918">
    <property type="entry name" value="RADICAL_SAM"/>
    <property type="match status" value="1"/>
</dbReference>
<dbReference type="InterPro" id="IPR007197">
    <property type="entry name" value="rSAM"/>
</dbReference>
<evidence type="ECO:0000256" key="2">
    <source>
        <dbReference type="ARBA" id="ARBA00022723"/>
    </source>
</evidence>
<name>A0A2U3LRI5_9FIRM</name>
<dbReference type="GO" id="GO:0003824">
    <property type="term" value="F:catalytic activity"/>
    <property type="evidence" value="ECO:0007669"/>
    <property type="project" value="InterPro"/>
</dbReference>
<dbReference type="AlphaFoldDB" id="A0A2U3LRI5"/>
<dbReference type="OrthoDB" id="9763993at2"/>
<organism evidence="6 7">
    <name type="scientific">Candidatus Desulfosporosinus infrequens</name>
    <dbReference type="NCBI Taxonomy" id="2043169"/>
    <lineage>
        <taxon>Bacteria</taxon>
        <taxon>Bacillati</taxon>
        <taxon>Bacillota</taxon>
        <taxon>Clostridia</taxon>
        <taxon>Eubacteriales</taxon>
        <taxon>Desulfitobacteriaceae</taxon>
        <taxon>Desulfosporosinus</taxon>
    </lineage>
</organism>
<dbReference type="Proteomes" id="UP000238916">
    <property type="component" value="Unassembled WGS sequence"/>
</dbReference>
<dbReference type="SFLD" id="SFLDS00029">
    <property type="entry name" value="Radical_SAM"/>
    <property type="match status" value="1"/>
</dbReference>
<dbReference type="GO" id="GO:0046872">
    <property type="term" value="F:metal ion binding"/>
    <property type="evidence" value="ECO:0007669"/>
    <property type="project" value="UniProtKB-KW"/>
</dbReference>
<dbReference type="InterPro" id="IPR058240">
    <property type="entry name" value="rSAM_sf"/>
</dbReference>
<sequence>MKYKLFGNEILIKDHHCNFNDQVGMKVNTPYVNLYVRLTDECQAKCRFCTFHGKDKGFDEYKFLYTLSRLSEQIKINKVSFTGGEPTVKIDLLNRLLEEVKSIDKNIWTVVNTNGYDFLGIKPEYTDSIALSRHHWSNPTNNEIFGLDHYGYWITDSKDILEYPHKDKLHLSCNLIKGYTDSAEKCKKFIDFFGAGGVNDFGFVSLMGNNQYSKDHFVDFSTIDLGSMPDTMKAAHYSKGSVLQPTCKCANYLTCLDDGSIVKSYARYYISRDECKGILVYDTDGKLKNGFDGEVIYE</sequence>
<feature type="domain" description="Radical SAM core" evidence="5">
    <location>
        <begin position="28"/>
        <end position="238"/>
    </location>
</feature>
<evidence type="ECO:0000313" key="6">
    <source>
        <dbReference type="EMBL" id="SPF54551.1"/>
    </source>
</evidence>
<evidence type="ECO:0000256" key="3">
    <source>
        <dbReference type="ARBA" id="ARBA00023004"/>
    </source>
</evidence>
<reference evidence="7" key="1">
    <citation type="submission" date="2018-02" db="EMBL/GenBank/DDBJ databases">
        <authorList>
            <person name="Hausmann B."/>
        </authorList>
    </citation>
    <scope>NUCLEOTIDE SEQUENCE [LARGE SCALE GENOMIC DNA]</scope>
    <source>
        <strain evidence="7">Peat soil MAG SbF1</strain>
    </source>
</reference>
<proteinExistence type="predicted"/>
<dbReference type="SUPFAM" id="SSF102114">
    <property type="entry name" value="Radical SAM enzymes"/>
    <property type="match status" value="1"/>
</dbReference>
<keyword evidence="1" id="KW-0949">S-adenosyl-L-methionine</keyword>
<dbReference type="InterPro" id="IPR013785">
    <property type="entry name" value="Aldolase_TIM"/>
</dbReference>
<gene>
    <name evidence="6" type="ORF">SBF1_7680002</name>
</gene>
<dbReference type="Pfam" id="PF04055">
    <property type="entry name" value="Radical_SAM"/>
    <property type="match status" value="1"/>
</dbReference>
<keyword evidence="3" id="KW-0408">Iron</keyword>
<dbReference type="CDD" id="cd01335">
    <property type="entry name" value="Radical_SAM"/>
    <property type="match status" value="1"/>
</dbReference>
<accession>A0A2U3LRI5</accession>
<dbReference type="Gene3D" id="3.20.20.70">
    <property type="entry name" value="Aldolase class I"/>
    <property type="match status" value="1"/>
</dbReference>
<dbReference type="EMBL" id="OMOF01000743">
    <property type="protein sequence ID" value="SPF54551.1"/>
    <property type="molecule type" value="Genomic_DNA"/>
</dbReference>
<evidence type="ECO:0000256" key="1">
    <source>
        <dbReference type="ARBA" id="ARBA00022691"/>
    </source>
</evidence>
<keyword evidence="4" id="KW-0411">Iron-sulfur</keyword>
<keyword evidence="2" id="KW-0479">Metal-binding</keyword>
<protein>
    <submittedName>
        <fullName evidence="6">Putative Molybdenum cofactor biosynthesis protein A</fullName>
    </submittedName>
</protein>
<evidence type="ECO:0000259" key="5">
    <source>
        <dbReference type="PROSITE" id="PS51918"/>
    </source>
</evidence>
<evidence type="ECO:0000256" key="4">
    <source>
        <dbReference type="ARBA" id="ARBA00023014"/>
    </source>
</evidence>
<evidence type="ECO:0000313" key="7">
    <source>
        <dbReference type="Proteomes" id="UP000238916"/>
    </source>
</evidence>
<dbReference type="GO" id="GO:0051536">
    <property type="term" value="F:iron-sulfur cluster binding"/>
    <property type="evidence" value="ECO:0007669"/>
    <property type="project" value="UniProtKB-KW"/>
</dbReference>